<reference evidence="2 3" key="1">
    <citation type="submission" date="2019-08" db="EMBL/GenBank/DDBJ databases">
        <title>Archaea genome.</title>
        <authorList>
            <person name="Kajale S."/>
            <person name="Shouche Y."/>
            <person name="Deshpande N."/>
            <person name="Sharma A."/>
        </authorList>
    </citation>
    <scope>NUCLEOTIDE SEQUENCE [LARGE SCALE GENOMIC DNA]</scope>
    <source>
        <strain evidence="2 3">ESP3B_9</strain>
    </source>
</reference>
<feature type="coiled-coil region" evidence="1">
    <location>
        <begin position="112"/>
        <end position="146"/>
    </location>
</feature>
<sequence length="192" mass="21668">MFGALKRLFSSGSNATDDGDDGNDVNDVVTELNDGLEEKAELGDELEVAYEDLETAIDEYQSTGLESDADRIGTSLCEIRDRLNELERHTAGIVETFDAEFGDPHEEPITVDMDLRKLYDELEMELESVRREKREIQTDVNAYEDDVDGYVEVWSILETDSDEEFAALASDDDVMAAVNEFHETYAPDEDEF</sequence>
<organism evidence="2 3">
    <name type="scientific">Natrialba swarupiae</name>
    <dbReference type="NCBI Taxonomy" id="2448032"/>
    <lineage>
        <taxon>Archaea</taxon>
        <taxon>Methanobacteriati</taxon>
        <taxon>Methanobacteriota</taxon>
        <taxon>Stenosarchaea group</taxon>
        <taxon>Halobacteria</taxon>
        <taxon>Halobacteriales</taxon>
        <taxon>Natrialbaceae</taxon>
        <taxon>Natrialba</taxon>
    </lineage>
</organism>
<gene>
    <name evidence="2" type="ORF">FYC77_03475</name>
</gene>
<protein>
    <submittedName>
        <fullName evidence="2">Uncharacterized protein</fullName>
    </submittedName>
</protein>
<keyword evidence="3" id="KW-1185">Reference proteome</keyword>
<evidence type="ECO:0000313" key="3">
    <source>
        <dbReference type="Proteomes" id="UP000324104"/>
    </source>
</evidence>
<dbReference type="EMBL" id="VTAW01000003">
    <property type="protein sequence ID" value="TYT63147.1"/>
    <property type="molecule type" value="Genomic_DNA"/>
</dbReference>
<accession>A0A5D5AQ91</accession>
<dbReference type="AlphaFoldDB" id="A0A5D5AQ91"/>
<evidence type="ECO:0000313" key="2">
    <source>
        <dbReference type="EMBL" id="TYT63147.1"/>
    </source>
</evidence>
<dbReference type="Proteomes" id="UP000324104">
    <property type="component" value="Unassembled WGS sequence"/>
</dbReference>
<proteinExistence type="predicted"/>
<keyword evidence="1" id="KW-0175">Coiled coil</keyword>
<feature type="coiled-coil region" evidence="1">
    <location>
        <begin position="36"/>
        <end position="63"/>
    </location>
</feature>
<dbReference type="RefSeq" id="WP_149080123.1">
    <property type="nucleotide sequence ID" value="NZ_VTAW01000003.1"/>
</dbReference>
<comment type="caution">
    <text evidence="2">The sequence shown here is derived from an EMBL/GenBank/DDBJ whole genome shotgun (WGS) entry which is preliminary data.</text>
</comment>
<name>A0A5D5AQ91_9EURY</name>
<evidence type="ECO:0000256" key="1">
    <source>
        <dbReference type="SAM" id="Coils"/>
    </source>
</evidence>